<keyword evidence="4" id="KW-1185">Reference proteome</keyword>
<dbReference type="Pfam" id="PF04738">
    <property type="entry name" value="Lant_dehydr_N"/>
    <property type="match status" value="1"/>
</dbReference>
<dbReference type="InterPro" id="IPR006827">
    <property type="entry name" value="Lant_deHydtase_N"/>
</dbReference>
<dbReference type="NCBIfam" id="TIGR03891">
    <property type="entry name" value="thiopep_ocin"/>
    <property type="match status" value="1"/>
</dbReference>
<dbReference type="RefSeq" id="WP_133993927.1">
    <property type="nucleotide sequence ID" value="NZ_SODV01000001.1"/>
</dbReference>
<dbReference type="OrthoDB" id="1273722at2"/>
<feature type="domain" description="Thiopeptide-type bacteriocin biosynthesis" evidence="2">
    <location>
        <begin position="744"/>
        <end position="1002"/>
    </location>
</feature>
<evidence type="ECO:0000313" key="4">
    <source>
        <dbReference type="Proteomes" id="UP000294498"/>
    </source>
</evidence>
<reference evidence="3 4" key="1">
    <citation type="submission" date="2019-03" db="EMBL/GenBank/DDBJ databases">
        <title>Genomic Encyclopedia of Type Strains, Phase IV (KMG-IV): sequencing the most valuable type-strain genomes for metagenomic binning, comparative biology and taxonomic classification.</title>
        <authorList>
            <person name="Goeker M."/>
        </authorList>
    </citation>
    <scope>NUCLEOTIDE SEQUENCE [LARGE SCALE GENOMIC DNA]</scope>
    <source>
        <strain evidence="3 4">DSM 100059</strain>
    </source>
</reference>
<evidence type="ECO:0000259" key="1">
    <source>
        <dbReference type="Pfam" id="PF04738"/>
    </source>
</evidence>
<dbReference type="InterPro" id="IPR023809">
    <property type="entry name" value="Thiopep_bacteriocin_synth_dom"/>
</dbReference>
<organism evidence="3 4">
    <name type="scientific">Dinghuibacter silviterrae</name>
    <dbReference type="NCBI Taxonomy" id="1539049"/>
    <lineage>
        <taxon>Bacteria</taxon>
        <taxon>Pseudomonadati</taxon>
        <taxon>Bacteroidota</taxon>
        <taxon>Chitinophagia</taxon>
        <taxon>Chitinophagales</taxon>
        <taxon>Chitinophagaceae</taxon>
        <taxon>Dinghuibacter</taxon>
    </lineage>
</organism>
<evidence type="ECO:0000259" key="2">
    <source>
        <dbReference type="Pfam" id="PF14028"/>
    </source>
</evidence>
<proteinExistence type="predicted"/>
<protein>
    <submittedName>
        <fullName evidence="3">Thiopeptide-type bacteriocin biosynthesis protein</fullName>
    </submittedName>
</protein>
<accession>A0A4R8DTH2</accession>
<gene>
    <name evidence="3" type="ORF">EDB95_2454</name>
</gene>
<name>A0A4R8DTH2_9BACT</name>
<dbReference type="EMBL" id="SODV01000001">
    <property type="protein sequence ID" value="TDX01419.1"/>
    <property type="molecule type" value="Genomic_DNA"/>
</dbReference>
<dbReference type="Proteomes" id="UP000294498">
    <property type="component" value="Unassembled WGS sequence"/>
</dbReference>
<dbReference type="Pfam" id="PF14028">
    <property type="entry name" value="Lant_dehydr_C"/>
    <property type="match status" value="1"/>
</dbReference>
<sequence length="1016" mass="115085">MTLTSYDKALLRTPVGSLLLAGQPPREEPIFEEALYLSSPELWSEYKKRDALTGKKRDKLTLSLHKYWLRGCTRATPYATFAGSTLVDMEGKPTSLVLDAPGAHRRSVRLDMNYVAQLVHVLTEDPATRGQLRFLTNNSLYTVGDTYRYVEYTIANNVRKYQLTSIERTPYLNALLEAGRHGRRLEELRVVLMETEQVTAEEADGFLLQLCEAQLLLSELEPCVTGEEPIDRLIGQLSALLEPPAVLSDLRHIRDLTRLPQHSVESYVAIDEALRRIDLPGGVPRNTLQTDLYLSAAGRTLDKTLVEALLAQASDLMYLSRRHQNADLNDFKNAFVQRWEEAEVPLSIALDGDVGVGYAGVGDELAGENEWLDGLPHPGGDAGSLSNDFIQQFVLDKYHDFLRHGRTGIFLEEQELKALADKVSGHRFPGQLFLMGSLLSADGVLDKDHFLFDLSSFGGPGAANLFGRFTHGDPDLCRFTQAILREEEEQQSDILYAEVAHLPQARIGNVILRPVLRRFEIPYVGASGAAGQIPVDDLLISVRQGQVVLRSKTHGKRVLPRLTSAHNYSHNSLPVYKFLCDLQLQDLAMPNIWDWGAVAPAPFLPRVTYKNIILRKARWIVEERAVRDIAEFRRQWNVPGRVVYAEADNELLIDFDTAAGVALFTHYLQRHKRIMLEEFLFTEENCVVRDGEGRAFTNELIIPVRLEGSPASGAGARGGAADVRDGGAPEPAAVQRKFIPGSEWLYYKIYCGRKTGETLLKKLLLPFVRQEGLFEHFFFIRYKDDFSHLRIRFYNSDPRRHERLREALTPLLHPFIESGLVDKVVLDTYTRELERYGDYRMADVERMFGNDSRAVLGLIDLFEGAEGEKYRLLFALRGTDALLDDFHFTLGEKRSLFQGLQKGFFQEFGGQLRLQQTLNEKYRNHQKWLFSHMDPALDDQNEIREGTDLLTVRSRMNAPIITRIGGGAAFVQSLIHMYLNRLFIAQPRKHELVVYHFLEKYYASQLAITAARLPAG</sequence>
<comment type="caution">
    <text evidence="3">The sequence shown here is derived from an EMBL/GenBank/DDBJ whole genome shotgun (WGS) entry which is preliminary data.</text>
</comment>
<feature type="domain" description="Lantibiotic dehydratase N-terminal" evidence="1">
    <location>
        <begin position="28"/>
        <end position="663"/>
    </location>
</feature>
<dbReference type="AlphaFoldDB" id="A0A4R8DTH2"/>
<evidence type="ECO:0000313" key="3">
    <source>
        <dbReference type="EMBL" id="TDX01419.1"/>
    </source>
</evidence>